<accession>A0ABY9Z1P1</accession>
<dbReference type="EMBL" id="CP119391">
    <property type="protein sequence ID" value="WNK20947.1"/>
    <property type="molecule type" value="Genomic_DNA"/>
</dbReference>
<dbReference type="Proteomes" id="UP001301869">
    <property type="component" value="Chromosome"/>
</dbReference>
<dbReference type="InterPro" id="IPR014942">
    <property type="entry name" value="AbiEii"/>
</dbReference>
<keyword evidence="2" id="KW-1185">Reference proteome</keyword>
<evidence type="ECO:0000313" key="2">
    <source>
        <dbReference type="Proteomes" id="UP001301869"/>
    </source>
</evidence>
<dbReference type="Pfam" id="PF08843">
    <property type="entry name" value="AbiEii"/>
    <property type="match status" value="1"/>
</dbReference>
<gene>
    <name evidence="1" type="ORF">P1P91_04525</name>
</gene>
<keyword evidence="1" id="KW-0808">Transferase</keyword>
<organism evidence="1 2">
    <name type="scientific">Halomonas piscis</name>
    <dbReference type="NCBI Taxonomy" id="3031727"/>
    <lineage>
        <taxon>Bacteria</taxon>
        <taxon>Pseudomonadati</taxon>
        <taxon>Pseudomonadota</taxon>
        <taxon>Gammaproteobacteria</taxon>
        <taxon>Oceanospirillales</taxon>
        <taxon>Halomonadaceae</taxon>
        <taxon>Halomonas</taxon>
    </lineage>
</organism>
<reference evidence="1 2" key="1">
    <citation type="submission" date="2023-03" db="EMBL/GenBank/DDBJ databases">
        <title>Halomonas sp. nov., isolated from Korean tranditional fermented seafood 'Jeotgal'.</title>
        <authorList>
            <person name="Kim B."/>
            <person name="Shin N.-R."/>
        </authorList>
    </citation>
    <scope>NUCLEOTIDE SEQUENCE [LARGE SCALE GENOMIC DNA]</scope>
    <source>
        <strain evidence="1 2">SG2L-4</strain>
    </source>
</reference>
<name>A0ABY9Z1P1_9GAMM</name>
<dbReference type="GO" id="GO:0016740">
    <property type="term" value="F:transferase activity"/>
    <property type="evidence" value="ECO:0007669"/>
    <property type="project" value="UniProtKB-KW"/>
</dbReference>
<dbReference type="RefSeq" id="WP_311884832.1">
    <property type="nucleotide sequence ID" value="NZ_CP119391.1"/>
</dbReference>
<protein>
    <submittedName>
        <fullName evidence="1">Nucleotidyl transferase AbiEii/AbiGii toxin family protein</fullName>
    </submittedName>
</protein>
<evidence type="ECO:0000313" key="1">
    <source>
        <dbReference type="EMBL" id="WNK20947.1"/>
    </source>
</evidence>
<sequence>MPIEARYHEQVSLLVSLLPFLNEEPCFALKGGTAINFFVQPLPRLSVDIDLAYLPLEPRDEALRRCREALQRLAETFSARLPGVQAELQDNRRDELRILVRPGA</sequence>
<proteinExistence type="predicted"/>
<dbReference type="Gene3D" id="3.10.450.620">
    <property type="entry name" value="JHP933, nucleotidyltransferase-like core domain"/>
    <property type="match status" value="1"/>
</dbReference>